<dbReference type="STRING" id="1086013.SAMN05421774_1275"/>
<dbReference type="OrthoDB" id="7909028at2"/>
<evidence type="ECO:0000313" key="3">
    <source>
        <dbReference type="Proteomes" id="UP000186141"/>
    </source>
</evidence>
<reference evidence="2 3" key="1">
    <citation type="submission" date="2017-01" db="EMBL/GenBank/DDBJ databases">
        <authorList>
            <person name="Mah S.A."/>
            <person name="Swanson W.J."/>
            <person name="Moy G.W."/>
            <person name="Vacquier V.D."/>
        </authorList>
    </citation>
    <scope>NUCLEOTIDE SEQUENCE [LARGE SCALE GENOMIC DNA]</scope>
    <source>
        <strain evidence="2 3">DSM 26375</strain>
    </source>
</reference>
<dbReference type="Proteomes" id="UP000186141">
    <property type="component" value="Unassembled WGS sequence"/>
</dbReference>
<dbReference type="EMBL" id="FTOT01000027">
    <property type="protein sequence ID" value="SIT25811.1"/>
    <property type="molecule type" value="Genomic_DNA"/>
</dbReference>
<dbReference type="RefSeq" id="WP_076534683.1">
    <property type="nucleotide sequence ID" value="NZ_BMEH01000026.1"/>
</dbReference>
<keyword evidence="3" id="KW-1185">Reference proteome</keyword>
<proteinExistence type="predicted"/>
<keyword evidence="1" id="KW-0175">Coiled coil</keyword>
<evidence type="ECO:0000313" key="2">
    <source>
        <dbReference type="EMBL" id="SIT25811.1"/>
    </source>
</evidence>
<evidence type="ECO:0000256" key="1">
    <source>
        <dbReference type="SAM" id="Coils"/>
    </source>
</evidence>
<gene>
    <name evidence="2" type="ORF">SAMN05421774_1275</name>
</gene>
<evidence type="ECO:0008006" key="4">
    <source>
        <dbReference type="Google" id="ProtNLM"/>
    </source>
</evidence>
<protein>
    <recommendedName>
        <fullName evidence="4">DNA binding domain-containing protein, excisionase family</fullName>
    </recommendedName>
</protein>
<accession>A0A1N7QSG2</accession>
<organism evidence="2 3">
    <name type="scientific">Gemmobacter megaterium</name>
    <dbReference type="NCBI Taxonomy" id="1086013"/>
    <lineage>
        <taxon>Bacteria</taxon>
        <taxon>Pseudomonadati</taxon>
        <taxon>Pseudomonadota</taxon>
        <taxon>Alphaproteobacteria</taxon>
        <taxon>Rhodobacterales</taxon>
        <taxon>Paracoccaceae</taxon>
        <taxon>Gemmobacter</taxon>
    </lineage>
</organism>
<dbReference type="AlphaFoldDB" id="A0A1N7QSG2"/>
<feature type="coiled-coil region" evidence="1">
    <location>
        <begin position="66"/>
        <end position="118"/>
    </location>
</feature>
<sequence length="131" mass="15173">MSYTLNEAAKATGKSKTTIHRALKSGKVSATKTDSGVYAIEPAELHRVFPPVPTERNAERSIRNEEEHLRNDLGTLRIQLESTEKERERERQQLEETIADLREDRDRWRQQATALLEDKRPRGFWKKLFGG</sequence>
<name>A0A1N7QSG2_9RHOB</name>